<dbReference type="PANTHER" id="PTHR21666">
    <property type="entry name" value="PEPTIDASE-RELATED"/>
    <property type="match status" value="1"/>
</dbReference>
<dbReference type="InterPro" id="IPR011055">
    <property type="entry name" value="Dup_hybrid_motif"/>
</dbReference>
<proteinExistence type="predicted"/>
<keyword evidence="3" id="KW-1185">Reference proteome</keyword>
<dbReference type="CDD" id="cd12797">
    <property type="entry name" value="M23_peptidase"/>
    <property type="match status" value="1"/>
</dbReference>
<protein>
    <submittedName>
        <fullName evidence="2">M23 family metallopeptidase</fullName>
        <ecNumber evidence="2">3.4.24.-</ecNumber>
    </submittedName>
</protein>
<dbReference type="EMBL" id="JBHUOR010000010">
    <property type="protein sequence ID" value="MFD2867298.1"/>
    <property type="molecule type" value="Genomic_DNA"/>
</dbReference>
<dbReference type="Gene3D" id="2.70.70.10">
    <property type="entry name" value="Glucose Permease (Domain IIA)"/>
    <property type="match status" value="1"/>
</dbReference>
<evidence type="ECO:0000259" key="1">
    <source>
        <dbReference type="Pfam" id="PF01551"/>
    </source>
</evidence>
<dbReference type="Pfam" id="PF01551">
    <property type="entry name" value="Peptidase_M23"/>
    <property type="match status" value="1"/>
</dbReference>
<evidence type="ECO:0000313" key="3">
    <source>
        <dbReference type="Proteomes" id="UP001597568"/>
    </source>
</evidence>
<sequence length="291" mass="33457">MYGKIFLNGCFRVLYDNMTEDLQQKWRFEEFEQLAKKEMAHFHGAIAETQKFNNKFYEVWTKKPMSRQVHIASDENGEIFQFRFVETPSGMKKTRNHYKPPVKLKWILMSQAMLPTYITGTLNFTKAANPQHPSILEQQDAFEAKIVAPADGRVVDVVSTIPNNKIGMRNENDRFGNYIVMAHERGEYSMLAHLSTDKIAVEKGQHVQTGDVIARAGNSGDSVFPHVHFRVMDQPDPLYAKPLTILMPKHQEFEHLDNALIEFAGEMVDSMSQFAFIAVIRKLVRNLVDFS</sequence>
<dbReference type="InterPro" id="IPR050570">
    <property type="entry name" value="Cell_wall_metabolism_enzyme"/>
</dbReference>
<feature type="domain" description="M23ase beta-sheet core" evidence="1">
    <location>
        <begin position="144"/>
        <end position="235"/>
    </location>
</feature>
<comment type="caution">
    <text evidence="2">The sequence shown here is derived from an EMBL/GenBank/DDBJ whole genome shotgun (WGS) entry which is preliminary data.</text>
</comment>
<name>A0ABW5XWC4_9BACL</name>
<dbReference type="Proteomes" id="UP001597568">
    <property type="component" value="Unassembled WGS sequence"/>
</dbReference>
<reference evidence="3" key="1">
    <citation type="journal article" date="2019" name="Int. J. Syst. Evol. Microbiol.">
        <title>The Global Catalogue of Microorganisms (GCM) 10K type strain sequencing project: providing services to taxonomists for standard genome sequencing and annotation.</title>
        <authorList>
            <consortium name="The Broad Institute Genomics Platform"/>
            <consortium name="The Broad Institute Genome Sequencing Center for Infectious Disease"/>
            <person name="Wu L."/>
            <person name="Ma J."/>
        </authorList>
    </citation>
    <scope>NUCLEOTIDE SEQUENCE [LARGE SCALE GENOMIC DNA]</scope>
    <source>
        <strain evidence="3">KCTC 33522</strain>
    </source>
</reference>
<gene>
    <name evidence="2" type="ORF">ACFSY7_02120</name>
</gene>
<dbReference type="GO" id="GO:0016787">
    <property type="term" value="F:hydrolase activity"/>
    <property type="evidence" value="ECO:0007669"/>
    <property type="project" value="UniProtKB-KW"/>
</dbReference>
<organism evidence="2 3">
    <name type="scientific">Kurthia populi</name>
    <dbReference type="NCBI Taxonomy" id="1562132"/>
    <lineage>
        <taxon>Bacteria</taxon>
        <taxon>Bacillati</taxon>
        <taxon>Bacillota</taxon>
        <taxon>Bacilli</taxon>
        <taxon>Bacillales</taxon>
        <taxon>Caryophanaceae</taxon>
        <taxon>Kurthia</taxon>
    </lineage>
</organism>
<dbReference type="EC" id="3.4.24.-" evidence="2"/>
<evidence type="ECO:0000313" key="2">
    <source>
        <dbReference type="EMBL" id="MFD2867298.1"/>
    </source>
</evidence>
<dbReference type="SUPFAM" id="SSF51261">
    <property type="entry name" value="Duplicated hybrid motif"/>
    <property type="match status" value="1"/>
</dbReference>
<dbReference type="InterPro" id="IPR016047">
    <property type="entry name" value="M23ase_b-sheet_dom"/>
</dbReference>
<accession>A0ABW5XWC4</accession>
<keyword evidence="2" id="KW-0378">Hydrolase</keyword>
<dbReference type="PANTHER" id="PTHR21666:SF270">
    <property type="entry name" value="MUREIN HYDROLASE ACTIVATOR ENVC"/>
    <property type="match status" value="1"/>
</dbReference>